<dbReference type="Pfam" id="PF00485">
    <property type="entry name" value="PRK"/>
    <property type="match status" value="1"/>
</dbReference>
<dbReference type="GO" id="GO:0016301">
    <property type="term" value="F:kinase activity"/>
    <property type="evidence" value="ECO:0007669"/>
    <property type="project" value="UniProtKB-KW"/>
</dbReference>
<evidence type="ECO:0000259" key="1">
    <source>
        <dbReference type="Pfam" id="PF00485"/>
    </source>
</evidence>
<feature type="domain" description="Phosphoribulokinase/uridine kinase" evidence="1">
    <location>
        <begin position="60"/>
        <end position="256"/>
    </location>
</feature>
<keyword evidence="2" id="KW-0808">Transferase</keyword>
<protein>
    <submittedName>
        <fullName evidence="2">Nucleoside kinase</fullName>
    </submittedName>
</protein>
<sequence>MSNFASGYIKYINHLEQINDAALARPQVMIDEVEDSYRDYLRIVAHNIVKHYRMAKICMLAGPSSSGKTTTAHLLQKYLLEVGLKATIVSMDDFYLGTEQTPTLPGGEKDYETVNALDIALVQQCLSSIIQDGSCMLPAYDFMTGQRSLNIRPLDVRDHGFVIMEGIHALNPIFTKNLPAGSAIKLYVSVKQQIKDANGEVISPMDIRLVRRIARDVQFRNTSAERTLSMWENVEHGEDKYIRPYRLSADYTVNSIHIYEPCVLRSSVIPLLRAIPEDSPYYRKARDLDARLMRFEPVDPELVPENSMLREFLGPKKKNA</sequence>
<dbReference type="Proteomes" id="UP001299220">
    <property type="component" value="Unassembled WGS sequence"/>
</dbReference>
<dbReference type="InterPro" id="IPR027417">
    <property type="entry name" value="P-loop_NTPase"/>
</dbReference>
<dbReference type="Gene3D" id="3.40.50.300">
    <property type="entry name" value="P-loop containing nucleotide triphosphate hydrolases"/>
    <property type="match status" value="1"/>
</dbReference>
<name>A0ABS9CJ35_9FIRM</name>
<evidence type="ECO:0000313" key="3">
    <source>
        <dbReference type="Proteomes" id="UP001299220"/>
    </source>
</evidence>
<reference evidence="2 3" key="1">
    <citation type="submission" date="2020-12" db="EMBL/GenBank/DDBJ databases">
        <title>Whole genome sequences of gut porcine anaerobes.</title>
        <authorList>
            <person name="Kubasova T."/>
            <person name="Jahodarova E."/>
            <person name="Rychlik I."/>
        </authorList>
    </citation>
    <scope>NUCLEOTIDE SEQUENCE [LARGE SCALE GENOMIC DNA]</scope>
    <source>
        <strain evidence="2 3">An867</strain>
    </source>
</reference>
<dbReference type="PANTHER" id="PTHR10285">
    <property type="entry name" value="URIDINE KINASE"/>
    <property type="match status" value="1"/>
</dbReference>
<proteinExistence type="predicted"/>
<dbReference type="CDD" id="cd02028">
    <property type="entry name" value="UMPK_like"/>
    <property type="match status" value="1"/>
</dbReference>
<dbReference type="RefSeq" id="WP_235322101.1">
    <property type="nucleotide sequence ID" value="NZ_JAFBIT010000001.1"/>
</dbReference>
<comment type="caution">
    <text evidence="2">The sequence shown here is derived from an EMBL/GenBank/DDBJ whole genome shotgun (WGS) entry which is preliminary data.</text>
</comment>
<dbReference type="EMBL" id="JAFBIT010000001">
    <property type="protein sequence ID" value="MCF2651159.1"/>
    <property type="molecule type" value="Genomic_DNA"/>
</dbReference>
<keyword evidence="2" id="KW-0418">Kinase</keyword>
<dbReference type="SUPFAM" id="SSF52540">
    <property type="entry name" value="P-loop containing nucleoside triphosphate hydrolases"/>
    <property type="match status" value="1"/>
</dbReference>
<accession>A0ABS9CJ35</accession>
<evidence type="ECO:0000313" key="2">
    <source>
        <dbReference type="EMBL" id="MCF2651159.1"/>
    </source>
</evidence>
<organism evidence="2 3">
    <name type="scientific">Anaeromassilibacillus senegalensis</name>
    <dbReference type="NCBI Taxonomy" id="1673717"/>
    <lineage>
        <taxon>Bacteria</taxon>
        <taxon>Bacillati</taxon>
        <taxon>Bacillota</taxon>
        <taxon>Clostridia</taxon>
        <taxon>Eubacteriales</taxon>
        <taxon>Acutalibacteraceae</taxon>
        <taxon>Anaeromassilibacillus</taxon>
    </lineage>
</organism>
<gene>
    <name evidence="2" type="ORF">JQM67_00850</name>
</gene>
<keyword evidence="3" id="KW-1185">Reference proteome</keyword>
<dbReference type="InterPro" id="IPR006083">
    <property type="entry name" value="PRK/URK"/>
</dbReference>